<dbReference type="Gene3D" id="1.10.1740.10">
    <property type="match status" value="1"/>
</dbReference>
<dbReference type="Pfam" id="PF08281">
    <property type="entry name" value="Sigma70_r4_2"/>
    <property type="match status" value="1"/>
</dbReference>
<dbReference type="Proteomes" id="UP000297635">
    <property type="component" value="Unassembled WGS sequence"/>
</dbReference>
<dbReference type="InterPro" id="IPR036388">
    <property type="entry name" value="WH-like_DNA-bd_sf"/>
</dbReference>
<protein>
    <submittedName>
        <fullName evidence="7">RNA polymerase sigma factor</fullName>
    </submittedName>
</protein>
<proteinExistence type="inferred from homology"/>
<evidence type="ECO:0000313" key="8">
    <source>
        <dbReference type="Proteomes" id="UP000297635"/>
    </source>
</evidence>
<evidence type="ECO:0000256" key="1">
    <source>
        <dbReference type="ARBA" id="ARBA00010641"/>
    </source>
</evidence>
<dbReference type="InterPro" id="IPR039425">
    <property type="entry name" value="RNA_pol_sigma-70-like"/>
</dbReference>
<dbReference type="GeneID" id="82150563"/>
<evidence type="ECO:0000259" key="5">
    <source>
        <dbReference type="Pfam" id="PF04542"/>
    </source>
</evidence>
<keyword evidence="4" id="KW-0804">Transcription</keyword>
<dbReference type="PANTHER" id="PTHR43133">
    <property type="entry name" value="RNA POLYMERASE ECF-TYPE SIGMA FACTO"/>
    <property type="match status" value="1"/>
</dbReference>
<evidence type="ECO:0000256" key="2">
    <source>
        <dbReference type="ARBA" id="ARBA00023015"/>
    </source>
</evidence>
<dbReference type="InterPro" id="IPR013249">
    <property type="entry name" value="RNA_pol_sigma70_r4_t2"/>
</dbReference>
<evidence type="ECO:0000256" key="3">
    <source>
        <dbReference type="ARBA" id="ARBA00023082"/>
    </source>
</evidence>
<dbReference type="GO" id="GO:0006352">
    <property type="term" value="P:DNA-templated transcription initiation"/>
    <property type="evidence" value="ECO:0007669"/>
    <property type="project" value="InterPro"/>
</dbReference>
<organism evidence="7 8">
    <name type="scientific">Duncaniella freteri</name>
    <dbReference type="NCBI Taxonomy" id="2530391"/>
    <lineage>
        <taxon>Bacteria</taxon>
        <taxon>Pseudomonadati</taxon>
        <taxon>Bacteroidota</taxon>
        <taxon>Bacteroidia</taxon>
        <taxon>Bacteroidales</taxon>
        <taxon>Muribaculaceae</taxon>
        <taxon>Duncaniella</taxon>
    </lineage>
</organism>
<keyword evidence="3" id="KW-0731">Sigma factor</keyword>
<dbReference type="NCBIfam" id="TIGR02937">
    <property type="entry name" value="sigma70-ECF"/>
    <property type="match status" value="1"/>
</dbReference>
<name>A0A4Z0V1J9_9BACT</name>
<dbReference type="GO" id="GO:0016987">
    <property type="term" value="F:sigma factor activity"/>
    <property type="evidence" value="ECO:0007669"/>
    <property type="project" value="UniProtKB-KW"/>
</dbReference>
<dbReference type="Gene3D" id="1.10.10.10">
    <property type="entry name" value="Winged helix-like DNA-binding domain superfamily/Winged helix DNA-binding domain"/>
    <property type="match status" value="1"/>
</dbReference>
<dbReference type="InterPro" id="IPR014284">
    <property type="entry name" value="RNA_pol_sigma-70_dom"/>
</dbReference>
<evidence type="ECO:0000259" key="6">
    <source>
        <dbReference type="Pfam" id="PF08281"/>
    </source>
</evidence>
<dbReference type="SUPFAM" id="SSF88659">
    <property type="entry name" value="Sigma3 and sigma4 domains of RNA polymerase sigma factors"/>
    <property type="match status" value="1"/>
</dbReference>
<dbReference type="SUPFAM" id="SSF88946">
    <property type="entry name" value="Sigma2 domain of RNA polymerase sigma factors"/>
    <property type="match status" value="1"/>
</dbReference>
<sequence length="157" mass="18027">MNIEDLVVKHAGWIRRKARRYYADEFDADDLASETIYKCLSQARKFNPGMSFKPWALAIMENTYITQYNRRRCVLFTGYDEYDPYTGNDYADQRASVNSILSIVRDCGRKSCCIECVLLYAKGYSYDEIAERIGIPVGTVKSRVSAGRKMLREALDG</sequence>
<feature type="domain" description="RNA polymerase sigma-70 region 2" evidence="5">
    <location>
        <begin position="6"/>
        <end position="72"/>
    </location>
</feature>
<dbReference type="AlphaFoldDB" id="A0A4Z0V1J9"/>
<dbReference type="EMBL" id="SJSA01000002">
    <property type="protein sequence ID" value="TGG36604.1"/>
    <property type="molecule type" value="Genomic_DNA"/>
</dbReference>
<dbReference type="RefSeq" id="WP_135472323.1">
    <property type="nucleotide sequence ID" value="NZ_SJSA01000002.1"/>
</dbReference>
<dbReference type="InterPro" id="IPR013325">
    <property type="entry name" value="RNA_pol_sigma_r2"/>
</dbReference>
<evidence type="ECO:0000313" key="7">
    <source>
        <dbReference type="EMBL" id="TGG36604.1"/>
    </source>
</evidence>
<reference evidence="7 8" key="1">
    <citation type="submission" date="2019-02" db="EMBL/GenBank/DDBJ databases">
        <title>Isolation and identification of novel species under the genus Muribaculum.</title>
        <authorList>
            <person name="Miyake S."/>
            <person name="Ding Y."/>
            <person name="Low A."/>
            <person name="Soh M."/>
            <person name="Seedorf H."/>
        </authorList>
    </citation>
    <scope>NUCLEOTIDE SEQUENCE [LARGE SCALE GENOMIC DNA]</scope>
    <source>
        <strain evidence="7 8">TLL-A3</strain>
    </source>
</reference>
<dbReference type="CDD" id="cd06171">
    <property type="entry name" value="Sigma70_r4"/>
    <property type="match status" value="1"/>
</dbReference>
<dbReference type="InterPro" id="IPR013324">
    <property type="entry name" value="RNA_pol_sigma_r3/r4-like"/>
</dbReference>
<feature type="domain" description="RNA polymerase sigma factor 70 region 4 type 2" evidence="6">
    <location>
        <begin position="116"/>
        <end position="151"/>
    </location>
</feature>
<dbReference type="PANTHER" id="PTHR43133:SF25">
    <property type="entry name" value="RNA POLYMERASE SIGMA FACTOR RFAY-RELATED"/>
    <property type="match status" value="1"/>
</dbReference>
<evidence type="ECO:0000256" key="4">
    <source>
        <dbReference type="ARBA" id="ARBA00023163"/>
    </source>
</evidence>
<dbReference type="GO" id="GO:0003677">
    <property type="term" value="F:DNA binding"/>
    <property type="evidence" value="ECO:0007669"/>
    <property type="project" value="InterPro"/>
</dbReference>
<comment type="similarity">
    <text evidence="1">Belongs to the sigma-70 factor family. ECF subfamily.</text>
</comment>
<dbReference type="Pfam" id="PF04542">
    <property type="entry name" value="Sigma70_r2"/>
    <property type="match status" value="1"/>
</dbReference>
<keyword evidence="2" id="KW-0805">Transcription regulation</keyword>
<keyword evidence="8" id="KW-1185">Reference proteome</keyword>
<dbReference type="InterPro" id="IPR007627">
    <property type="entry name" value="RNA_pol_sigma70_r2"/>
</dbReference>
<gene>
    <name evidence="7" type="ORF">EZ315_12250</name>
</gene>
<comment type="caution">
    <text evidence="7">The sequence shown here is derived from an EMBL/GenBank/DDBJ whole genome shotgun (WGS) entry which is preliminary data.</text>
</comment>
<accession>A0A4Z0V1J9</accession>